<dbReference type="GO" id="GO:0046872">
    <property type="term" value="F:metal ion binding"/>
    <property type="evidence" value="ECO:0007669"/>
    <property type="project" value="UniProtKB-KW"/>
</dbReference>
<dbReference type="InterPro" id="IPR018163">
    <property type="entry name" value="Thr/Ala-tRNA-synth_IIc_edit"/>
</dbReference>
<proteinExistence type="predicted"/>
<dbReference type="GO" id="GO:0000166">
    <property type="term" value="F:nucleotide binding"/>
    <property type="evidence" value="ECO:0007669"/>
    <property type="project" value="InterPro"/>
</dbReference>
<keyword evidence="3" id="KW-0614">Plasmid</keyword>
<dbReference type="GO" id="GO:0002161">
    <property type="term" value="F:aminoacyl-tRNA deacylase activity"/>
    <property type="evidence" value="ECO:0007669"/>
    <property type="project" value="UniProtKB-ARBA"/>
</dbReference>
<sequence>MILDAPLRRSTIVTFPDGAVCGEGQVLFAVLAADRPGYAYVVTDRTPMHPVSFLWPDQPADTGHIAAPDGDIYPVVNVLTGAVRDRDGTLLLGDAAAVLKRSGDAWHAVAVHIIRCEGSRRPEALLGRTVALHADPERRHRLSVHHTAVHLSALALNRTTAGCWTKPPPATDAFGQPDFDRCALTSAAISLSGSADTYRMGKSLRKKGIDRDRVLAGLDGIREAVNATVDEWLRHPAAVTLDPREGPLDARRCWTCDLPPGRAVMPCGGTHVRHLGQLGRVVISLEAEEDGFVMRTSAGH</sequence>
<dbReference type="InterPro" id="IPR051335">
    <property type="entry name" value="Alanyl-tRNA_Editing_Enzymes"/>
</dbReference>
<dbReference type="SUPFAM" id="SSF55186">
    <property type="entry name" value="ThrRS/AlaRS common domain"/>
    <property type="match status" value="1"/>
</dbReference>
<keyword evidence="1" id="KW-0479">Metal-binding</keyword>
<keyword evidence="3" id="KW-0378">Hydrolase</keyword>
<dbReference type="PANTHER" id="PTHR43462">
    <property type="entry name" value="ALANYL-TRNA EDITING PROTEIN"/>
    <property type="match status" value="1"/>
</dbReference>
<dbReference type="RefSeq" id="WP_137118988.1">
    <property type="nucleotide sequence ID" value="NZ_CP032326.1"/>
</dbReference>
<geneLocation type="plasmid" evidence="3 4">
    <name>p5</name>
</geneLocation>
<dbReference type="Proteomes" id="UP000298595">
    <property type="component" value="Plasmid p5"/>
</dbReference>
<name>A0A4D8PSJ1_9PROT</name>
<gene>
    <name evidence="3" type="ORF">D3093_34180</name>
</gene>
<protein>
    <submittedName>
        <fullName evidence="3">Metal-dependent hydrolase</fullName>
    </submittedName>
</protein>
<evidence type="ECO:0000256" key="1">
    <source>
        <dbReference type="ARBA" id="ARBA00022723"/>
    </source>
</evidence>
<reference evidence="3 4" key="1">
    <citation type="submission" date="2018-09" db="EMBL/GenBank/DDBJ databases">
        <title>Whole genome based analysis of evolution and adaptive divergence in Indian and Brazilian strains of Azospirillum brasilense.</title>
        <authorList>
            <person name="Singh C."/>
            <person name="Tripathi A.K."/>
        </authorList>
    </citation>
    <scope>NUCLEOTIDE SEQUENCE [LARGE SCALE GENOMIC DNA]</scope>
    <source>
        <strain evidence="3 4">MTCC4035</strain>
        <plasmid evidence="3 4">p5</plasmid>
    </source>
</reference>
<keyword evidence="2" id="KW-0862">Zinc</keyword>
<evidence type="ECO:0000256" key="2">
    <source>
        <dbReference type="ARBA" id="ARBA00022833"/>
    </source>
</evidence>
<dbReference type="AlphaFoldDB" id="A0A4D8PSJ1"/>
<dbReference type="KEGG" id="aare:D3093_34180"/>
<evidence type="ECO:0000313" key="3">
    <source>
        <dbReference type="EMBL" id="QCO00281.1"/>
    </source>
</evidence>
<dbReference type="EMBL" id="CP032326">
    <property type="protein sequence ID" value="QCO00281.1"/>
    <property type="molecule type" value="Genomic_DNA"/>
</dbReference>
<organism evidence="3 4">
    <name type="scientific">Azospirillum argentinense</name>
    <dbReference type="NCBI Taxonomy" id="2970906"/>
    <lineage>
        <taxon>Bacteria</taxon>
        <taxon>Pseudomonadati</taxon>
        <taxon>Pseudomonadota</taxon>
        <taxon>Alphaproteobacteria</taxon>
        <taxon>Rhodospirillales</taxon>
        <taxon>Azospirillaceae</taxon>
        <taxon>Azospirillum</taxon>
    </lineage>
</organism>
<accession>A0A4D8PSJ1</accession>
<dbReference type="Gene3D" id="3.30.980.10">
    <property type="entry name" value="Threonyl-trna Synthetase, Chain A, domain 2"/>
    <property type="match status" value="1"/>
</dbReference>
<dbReference type="PANTHER" id="PTHR43462:SF1">
    <property type="entry name" value="ALANYL-TRNA EDITING PROTEIN AARSD1"/>
    <property type="match status" value="1"/>
</dbReference>
<evidence type="ECO:0000313" key="4">
    <source>
        <dbReference type="Proteomes" id="UP000298595"/>
    </source>
</evidence>